<organism evidence="1 2">
    <name type="scientific">Floridaenema aerugineum BLCC-F46</name>
    <dbReference type="NCBI Taxonomy" id="3153654"/>
    <lineage>
        <taxon>Bacteria</taxon>
        <taxon>Bacillati</taxon>
        <taxon>Cyanobacteriota</taxon>
        <taxon>Cyanophyceae</taxon>
        <taxon>Oscillatoriophycideae</taxon>
        <taxon>Aerosakkonematales</taxon>
        <taxon>Aerosakkonemataceae</taxon>
        <taxon>Floridanema</taxon>
        <taxon>Floridanema aerugineum</taxon>
    </lineage>
</organism>
<comment type="caution">
    <text evidence="1">The sequence shown here is derived from an EMBL/GenBank/DDBJ whole genome shotgun (WGS) entry which is preliminary data.</text>
</comment>
<evidence type="ECO:0000313" key="1">
    <source>
        <dbReference type="EMBL" id="MFB2876852.1"/>
    </source>
</evidence>
<dbReference type="RefSeq" id="WP_413269973.1">
    <property type="nucleotide sequence ID" value="NZ_JBHFNQ010000064.1"/>
</dbReference>
<proteinExistence type="predicted"/>
<dbReference type="EMBL" id="JBHFNQ010000064">
    <property type="protein sequence ID" value="MFB2876852.1"/>
    <property type="molecule type" value="Genomic_DNA"/>
</dbReference>
<gene>
    <name evidence="1" type="ORF">ACE1CC_08150</name>
</gene>
<name>A0ABV4X335_9CYAN</name>
<accession>A0ABV4X335</accession>
<reference evidence="1 2" key="1">
    <citation type="submission" date="2024-09" db="EMBL/GenBank/DDBJ databases">
        <title>Floridaenema gen nov. (Aerosakkonemataceae, Aerosakkonematales ord. nov., Cyanobacteria) from benthic tropical and subtropical fresh waters, with the description of four new species.</title>
        <authorList>
            <person name="Moretto J.A."/>
            <person name="Berthold D.E."/>
            <person name="Lefler F.W."/>
            <person name="Huang I.-S."/>
            <person name="Laughinghouse H. IV."/>
        </authorList>
    </citation>
    <scope>NUCLEOTIDE SEQUENCE [LARGE SCALE GENOMIC DNA]</scope>
    <source>
        <strain evidence="1 2">BLCC-F46</strain>
    </source>
</reference>
<dbReference type="Proteomes" id="UP001576774">
    <property type="component" value="Unassembled WGS sequence"/>
</dbReference>
<protein>
    <submittedName>
        <fullName evidence="1">Uncharacterized protein</fullName>
    </submittedName>
</protein>
<keyword evidence="2" id="KW-1185">Reference proteome</keyword>
<evidence type="ECO:0000313" key="2">
    <source>
        <dbReference type="Proteomes" id="UP001576774"/>
    </source>
</evidence>
<sequence>METEVINQQAEAIDRTEVEEDRHAEAIAALVFPTEIEPQLKLQKYKCPVCRQAIQQGQRLETDTTEEGHILGVLHEGCKEAVDVYRTLDNKAGIANYLKKTEPTDNYPPAQLVTLNEWLESEGLNLDKSEKHRLAAAVSKKYQEETGLKPRTVIRTIASGKFANKAKGYRPEHLDILKKAYAEITS</sequence>